<dbReference type="PANTHER" id="PTHR42781:SF4">
    <property type="entry name" value="SPERMIDINE_PUTRESCINE IMPORT ATP-BINDING PROTEIN POTA"/>
    <property type="match status" value="1"/>
</dbReference>
<dbReference type="OrthoDB" id="9801958at2"/>
<evidence type="ECO:0000313" key="5">
    <source>
        <dbReference type="EMBL" id="TQQ84393.1"/>
    </source>
</evidence>
<dbReference type="SMART" id="SM00382">
    <property type="entry name" value="AAA"/>
    <property type="match status" value="1"/>
</dbReference>
<dbReference type="InterPro" id="IPR003593">
    <property type="entry name" value="AAA+_ATPase"/>
</dbReference>
<evidence type="ECO:0000256" key="2">
    <source>
        <dbReference type="ARBA" id="ARBA00022741"/>
    </source>
</evidence>
<evidence type="ECO:0000313" key="6">
    <source>
        <dbReference type="Proteomes" id="UP000317863"/>
    </source>
</evidence>
<name>A0A544QUK4_9FIRM</name>
<evidence type="ECO:0000259" key="4">
    <source>
        <dbReference type="PROSITE" id="PS50893"/>
    </source>
</evidence>
<dbReference type="InterPro" id="IPR050093">
    <property type="entry name" value="ABC_SmlMolc_Importer"/>
</dbReference>
<protein>
    <submittedName>
        <fullName evidence="5">ABC transporter ATP-binding protein</fullName>
    </submittedName>
</protein>
<dbReference type="InterPro" id="IPR027417">
    <property type="entry name" value="P-loop_NTPase"/>
</dbReference>
<dbReference type="InterPro" id="IPR003439">
    <property type="entry name" value="ABC_transporter-like_ATP-bd"/>
</dbReference>
<dbReference type="SUPFAM" id="SSF52540">
    <property type="entry name" value="P-loop containing nucleoside triphosphate hydrolases"/>
    <property type="match status" value="1"/>
</dbReference>
<keyword evidence="1" id="KW-0813">Transport</keyword>
<comment type="caution">
    <text evidence="5">The sequence shown here is derived from an EMBL/GenBank/DDBJ whole genome shotgun (WGS) entry which is preliminary data.</text>
</comment>
<dbReference type="Pfam" id="PF00005">
    <property type="entry name" value="ABC_tran"/>
    <property type="match status" value="1"/>
</dbReference>
<proteinExistence type="predicted"/>
<dbReference type="GO" id="GO:0005524">
    <property type="term" value="F:ATP binding"/>
    <property type="evidence" value="ECO:0007669"/>
    <property type="project" value="UniProtKB-KW"/>
</dbReference>
<organism evidence="5 6">
    <name type="scientific">Peptacetobacter hominis</name>
    <dbReference type="NCBI Taxonomy" id="2743610"/>
    <lineage>
        <taxon>Bacteria</taxon>
        <taxon>Bacillati</taxon>
        <taxon>Bacillota</taxon>
        <taxon>Clostridia</taxon>
        <taxon>Peptostreptococcales</taxon>
        <taxon>Peptostreptococcaceae</taxon>
        <taxon>Peptacetobacter</taxon>
    </lineage>
</organism>
<reference evidence="5 6" key="1">
    <citation type="submission" date="2019-02" db="EMBL/GenBank/DDBJ databases">
        <title>Peptostreptococcaceae bacterium ZHW00191 nov., a new bacterium isolated from the human gut.</title>
        <authorList>
            <person name="Zhou H.-W."/>
            <person name="Chen X.-J."/>
        </authorList>
    </citation>
    <scope>NUCLEOTIDE SEQUENCE [LARGE SCALE GENOMIC DNA]</scope>
    <source>
        <strain evidence="5 6">ZHW00191</strain>
    </source>
</reference>
<dbReference type="EMBL" id="SGJB01000011">
    <property type="protein sequence ID" value="TQQ84393.1"/>
    <property type="molecule type" value="Genomic_DNA"/>
</dbReference>
<gene>
    <name evidence="5" type="ORF">EXD82_07065</name>
</gene>
<dbReference type="PROSITE" id="PS00211">
    <property type="entry name" value="ABC_TRANSPORTER_1"/>
    <property type="match status" value="1"/>
</dbReference>
<dbReference type="GO" id="GO:0016887">
    <property type="term" value="F:ATP hydrolysis activity"/>
    <property type="evidence" value="ECO:0007669"/>
    <property type="project" value="InterPro"/>
</dbReference>
<dbReference type="AlphaFoldDB" id="A0A544QUK4"/>
<dbReference type="InterPro" id="IPR017871">
    <property type="entry name" value="ABC_transporter-like_CS"/>
</dbReference>
<sequence length="223" mass="25184">MDYSYSCDKYMFSEDISIYYQQNTRKDGDTVIFIDDISKSFDDKCVIDGFSETLKDNTVYFVTGKSGVGKTTLARLIMGLESTDKGKIKIKDGSKISAVFQDDALCENMSVYLNLKVVSGASDDDISSYLEKIGLSGYENKRIRELSGGMKRRVAILRAILSEYDFIIMDEPFKGLDAETKQIVMDMVIESIEGKCALIITHDISEIDYFKLNMRCDIKTLNI</sequence>
<dbReference type="Gene3D" id="3.40.50.300">
    <property type="entry name" value="P-loop containing nucleotide triphosphate hydrolases"/>
    <property type="match status" value="1"/>
</dbReference>
<dbReference type="Proteomes" id="UP000317863">
    <property type="component" value="Unassembled WGS sequence"/>
</dbReference>
<dbReference type="PANTHER" id="PTHR42781">
    <property type="entry name" value="SPERMIDINE/PUTRESCINE IMPORT ATP-BINDING PROTEIN POTA"/>
    <property type="match status" value="1"/>
</dbReference>
<evidence type="ECO:0000256" key="1">
    <source>
        <dbReference type="ARBA" id="ARBA00022448"/>
    </source>
</evidence>
<keyword evidence="3 5" id="KW-0067">ATP-binding</keyword>
<keyword evidence="2" id="KW-0547">Nucleotide-binding</keyword>
<feature type="domain" description="ABC transporter" evidence="4">
    <location>
        <begin position="32"/>
        <end position="223"/>
    </location>
</feature>
<dbReference type="PROSITE" id="PS50893">
    <property type="entry name" value="ABC_TRANSPORTER_2"/>
    <property type="match status" value="1"/>
</dbReference>
<evidence type="ECO:0000256" key="3">
    <source>
        <dbReference type="ARBA" id="ARBA00022840"/>
    </source>
</evidence>
<keyword evidence="6" id="KW-1185">Reference proteome</keyword>
<accession>A0A544QUK4</accession>